<dbReference type="AlphaFoldDB" id="A0A7S1A2A4"/>
<feature type="region of interest" description="Disordered" evidence="1">
    <location>
        <begin position="279"/>
        <end position="298"/>
    </location>
</feature>
<feature type="compositionally biased region" description="Low complexity" evidence="1">
    <location>
        <begin position="77"/>
        <end position="91"/>
    </location>
</feature>
<gene>
    <name evidence="2" type="ORF">NSCI0253_LOCUS13776</name>
</gene>
<evidence type="ECO:0000256" key="1">
    <source>
        <dbReference type="SAM" id="MobiDB-lite"/>
    </source>
</evidence>
<organism evidence="2">
    <name type="scientific">Noctiluca scintillans</name>
    <name type="common">Sea sparkle</name>
    <name type="synonym">Red tide dinoflagellate</name>
    <dbReference type="NCBI Taxonomy" id="2966"/>
    <lineage>
        <taxon>Eukaryota</taxon>
        <taxon>Sar</taxon>
        <taxon>Alveolata</taxon>
        <taxon>Dinophyceae</taxon>
        <taxon>Noctilucales</taxon>
        <taxon>Noctilucaceae</taxon>
        <taxon>Noctiluca</taxon>
    </lineage>
</organism>
<name>A0A7S1A2A4_NOCSC</name>
<evidence type="ECO:0000313" key="2">
    <source>
        <dbReference type="EMBL" id="CAD8839428.1"/>
    </source>
</evidence>
<dbReference type="EMBL" id="HBFQ01019640">
    <property type="protein sequence ID" value="CAD8839428.1"/>
    <property type="molecule type" value="Transcribed_RNA"/>
</dbReference>
<sequence>MYSVFDQVRNVQPVQPELLLGVGSAWSEETSSLDSKSHEVVRGVGDGDAGVECGGSGRGQSTCRLPPTVVRKDSLGSLDSNSTITTTSSHCSSRRGSHCVGGSRPECFEDEEEGAGLASERPRAQEVFHVDCVSDADLHPDLWLVPSERSDDATDYQKFRCMVSLERHPDFAKGSVKQRLEAHPDFARVPFQTLQPVPCVPLSRLATCAMTPRTQSSSRFVTHPPLLVTCVVCDGPCCFARQTSVEGSDVMGFWHEVSKRSFDDSQLVNALSRVTGTKSVAGHSASEQRSKKETSPTLLASDSLDEEWWLGKPFFKTVRAFRFTTHGELHQVAMAHCQSEWQLAVDGRILNRVSHSHHKERCLIVFQLVLRSGSRLDASISMTWSILKASWTFQLSVDGHLVPACWKPGLKRPMSVPPCQIGDSPRTSL</sequence>
<proteinExistence type="predicted"/>
<reference evidence="2" key="1">
    <citation type="submission" date="2021-01" db="EMBL/GenBank/DDBJ databases">
        <authorList>
            <person name="Corre E."/>
            <person name="Pelletier E."/>
            <person name="Niang G."/>
            <person name="Scheremetjew M."/>
            <person name="Finn R."/>
            <person name="Kale V."/>
            <person name="Holt S."/>
            <person name="Cochrane G."/>
            <person name="Meng A."/>
            <person name="Brown T."/>
            <person name="Cohen L."/>
        </authorList>
    </citation>
    <scope>NUCLEOTIDE SEQUENCE</scope>
</reference>
<accession>A0A7S1A2A4</accession>
<feature type="region of interest" description="Disordered" evidence="1">
    <location>
        <begin position="74"/>
        <end position="95"/>
    </location>
</feature>
<protein>
    <submittedName>
        <fullName evidence="2">Uncharacterized protein</fullName>
    </submittedName>
</protein>